<evidence type="ECO:0000256" key="1">
    <source>
        <dbReference type="ARBA" id="ARBA00022670"/>
    </source>
</evidence>
<evidence type="ECO:0000313" key="12">
    <source>
        <dbReference type="Proteomes" id="UP001627154"/>
    </source>
</evidence>
<evidence type="ECO:0000313" key="11">
    <source>
        <dbReference type="EMBL" id="KAL3389503.1"/>
    </source>
</evidence>
<keyword evidence="2 8" id="KW-0479">Metal-binding</keyword>
<dbReference type="InterPro" id="IPR001590">
    <property type="entry name" value="Peptidase_M12B"/>
</dbReference>
<keyword evidence="6" id="KW-1015">Disulfide bond</keyword>
<name>A0ABD2W9J5_9HYME</name>
<feature type="chain" id="PRO_5044744464" description="Peptidase M12B domain-containing protein" evidence="9">
    <location>
        <begin position="21"/>
        <end position="588"/>
    </location>
</feature>
<dbReference type="Pfam" id="PF17771">
    <property type="entry name" value="ADAMTS_CR_2"/>
    <property type="match status" value="1"/>
</dbReference>
<evidence type="ECO:0000256" key="4">
    <source>
        <dbReference type="ARBA" id="ARBA00022833"/>
    </source>
</evidence>
<evidence type="ECO:0000256" key="6">
    <source>
        <dbReference type="ARBA" id="ARBA00023157"/>
    </source>
</evidence>
<dbReference type="GO" id="GO:0006508">
    <property type="term" value="P:proteolysis"/>
    <property type="evidence" value="ECO:0007669"/>
    <property type="project" value="UniProtKB-KW"/>
</dbReference>
<keyword evidence="12" id="KW-1185">Reference proteome</keyword>
<dbReference type="InterPro" id="IPR024079">
    <property type="entry name" value="MetalloPept_cat_dom_sf"/>
</dbReference>
<feature type="binding site" evidence="8">
    <location>
        <position position="432"/>
    </location>
    <ligand>
        <name>Zn(2+)</name>
        <dbReference type="ChEBI" id="CHEBI:29105"/>
        <note>catalytic</note>
    </ligand>
</feature>
<comment type="caution">
    <text evidence="11">The sequence shown here is derived from an EMBL/GenBank/DDBJ whole genome shotgun (WGS) entry which is preliminary data.</text>
</comment>
<evidence type="ECO:0000256" key="8">
    <source>
        <dbReference type="PROSITE-ProRule" id="PRU00276"/>
    </source>
</evidence>
<dbReference type="GO" id="GO:0008237">
    <property type="term" value="F:metallopeptidase activity"/>
    <property type="evidence" value="ECO:0007669"/>
    <property type="project" value="UniProtKB-KW"/>
</dbReference>
<feature type="signal peptide" evidence="9">
    <location>
        <begin position="1"/>
        <end position="20"/>
    </location>
</feature>
<evidence type="ECO:0000259" key="10">
    <source>
        <dbReference type="PROSITE" id="PS50215"/>
    </source>
</evidence>
<dbReference type="InterPro" id="IPR041645">
    <property type="entry name" value="ADAMTS_CR_2"/>
</dbReference>
<dbReference type="Pfam" id="PF01421">
    <property type="entry name" value="Reprolysin"/>
    <property type="match status" value="1"/>
</dbReference>
<dbReference type="Gene3D" id="3.40.390.10">
    <property type="entry name" value="Collagenase (Catalytic Domain)"/>
    <property type="match status" value="1"/>
</dbReference>
<evidence type="ECO:0000256" key="5">
    <source>
        <dbReference type="ARBA" id="ARBA00023049"/>
    </source>
</evidence>
<dbReference type="PANTHER" id="PTHR11905:SF249">
    <property type="entry name" value="SOL NARAE, ISOFORM C"/>
    <property type="match status" value="1"/>
</dbReference>
<protein>
    <recommendedName>
        <fullName evidence="10">Peptidase M12B domain-containing protein</fullName>
    </recommendedName>
</protein>
<keyword evidence="5" id="KW-0482">Metalloprotease</keyword>
<dbReference type="AlphaFoldDB" id="A0ABD2W9J5"/>
<feature type="domain" description="Peptidase M12B" evidence="10">
    <location>
        <begin position="227"/>
        <end position="485"/>
    </location>
</feature>
<dbReference type="PANTHER" id="PTHR11905">
    <property type="entry name" value="ADAM A DISINTEGRIN AND METALLOPROTEASE DOMAIN"/>
    <property type="match status" value="1"/>
</dbReference>
<organism evidence="11 12">
    <name type="scientific">Trichogramma kaykai</name>
    <dbReference type="NCBI Taxonomy" id="54128"/>
    <lineage>
        <taxon>Eukaryota</taxon>
        <taxon>Metazoa</taxon>
        <taxon>Ecdysozoa</taxon>
        <taxon>Arthropoda</taxon>
        <taxon>Hexapoda</taxon>
        <taxon>Insecta</taxon>
        <taxon>Pterygota</taxon>
        <taxon>Neoptera</taxon>
        <taxon>Endopterygota</taxon>
        <taxon>Hymenoptera</taxon>
        <taxon>Apocrita</taxon>
        <taxon>Proctotrupomorpha</taxon>
        <taxon>Chalcidoidea</taxon>
        <taxon>Trichogrammatidae</taxon>
        <taxon>Trichogramma</taxon>
    </lineage>
</organism>
<dbReference type="EMBL" id="JBJJXI010000123">
    <property type="protein sequence ID" value="KAL3389503.1"/>
    <property type="molecule type" value="Genomic_DNA"/>
</dbReference>
<dbReference type="Proteomes" id="UP001627154">
    <property type="component" value="Unassembled WGS sequence"/>
</dbReference>
<feature type="active site" evidence="8">
    <location>
        <position position="423"/>
    </location>
</feature>
<comment type="caution">
    <text evidence="8">Lacks conserved residue(s) required for the propagation of feature annotation.</text>
</comment>
<keyword evidence="3" id="KW-0378">Hydrolase</keyword>
<keyword evidence="9" id="KW-0732">Signal</keyword>
<accession>A0ABD2W9J5</accession>
<evidence type="ECO:0000256" key="3">
    <source>
        <dbReference type="ARBA" id="ARBA00022801"/>
    </source>
</evidence>
<keyword evidence="7" id="KW-0325">Glycoprotein</keyword>
<dbReference type="PROSITE" id="PS50215">
    <property type="entry name" value="ADAM_MEPRO"/>
    <property type="match status" value="1"/>
</dbReference>
<feature type="binding site" evidence="8">
    <location>
        <position position="422"/>
    </location>
    <ligand>
        <name>Zn(2+)</name>
        <dbReference type="ChEBI" id="CHEBI:29105"/>
        <note>catalytic</note>
    </ligand>
</feature>
<reference evidence="11 12" key="1">
    <citation type="journal article" date="2024" name="bioRxiv">
        <title>A reference genome for Trichogramma kaykai: A tiny desert-dwelling parasitoid wasp with competing sex-ratio distorters.</title>
        <authorList>
            <person name="Culotta J."/>
            <person name="Lindsey A.R."/>
        </authorList>
    </citation>
    <scope>NUCLEOTIDE SEQUENCE [LARGE SCALE GENOMIC DNA]</scope>
    <source>
        <strain evidence="11 12">KSX58</strain>
    </source>
</reference>
<proteinExistence type="predicted"/>
<dbReference type="SUPFAM" id="SSF55486">
    <property type="entry name" value="Metalloproteases ('zincins'), catalytic domain"/>
    <property type="match status" value="1"/>
</dbReference>
<gene>
    <name evidence="11" type="ORF">TKK_015712</name>
</gene>
<evidence type="ECO:0000256" key="7">
    <source>
        <dbReference type="ARBA" id="ARBA00023180"/>
    </source>
</evidence>
<keyword evidence="1" id="KW-0645">Protease</keyword>
<dbReference type="GO" id="GO:0046872">
    <property type="term" value="F:metal ion binding"/>
    <property type="evidence" value="ECO:0007669"/>
    <property type="project" value="UniProtKB-KW"/>
</dbReference>
<feature type="binding site" evidence="8">
    <location>
        <position position="426"/>
    </location>
    <ligand>
        <name>Zn(2+)</name>
        <dbReference type="ChEBI" id="CHEBI:29105"/>
        <note>catalytic</note>
    </ligand>
</feature>
<dbReference type="Gene3D" id="3.40.1620.60">
    <property type="match status" value="1"/>
</dbReference>
<sequence length="588" mass="67621">MWCINFIILVGISFLNSAESQEFLHESMKPHEIEILFGSSHIPSYKIVPVSHTLYSNNIKRRVVEIFFEQPMRLYLEPNDGLLAGVKTQVYKAKSLSGMKNKLKFQRLTKVIKNQGKFYQDPLNKAALYVTHDRENKPVFNGVIDQVAVRPLPERFRSQFKRDKRSANDEFLQSNRTVYHSNLEDTHHHIVFKIHNEKSIGNLLNLKTNRKYVKKKHHGKEATPKTIYPQILVFMDSTLFTLFDKRANGAVDYLLSFWNAVDLRYRIFQQPNIRLNIAGFILAEDAGVTKYLSKNIKKIPGHFDQIIQVDDSLHSKAEMFYYETHYHKTNNSMIYKPLGLEFDVVITMTALRLCSFNSKKCFDSRGEYQCNAEHYYISSACSALGYAYNEGVCSYNIKTRLMESVGITHDRSGFNGIIPTAHELGHLFGASHSDDNRYQCPVQDGYLMSSIMDITRDSFVFSNCSLNSIKDFLQSPSAACLSNQPVVGERVKRVLPGKILSRDEQCQRLVKSSSCKDDVVDKMCDQLYCKIGDRCRIVKNAPVPEGSSCGDGFHCINARCTNRDEKKVLIWQEPDEYDYDEDPFESFY</sequence>
<evidence type="ECO:0000256" key="2">
    <source>
        <dbReference type="ARBA" id="ARBA00022723"/>
    </source>
</evidence>
<keyword evidence="4 8" id="KW-0862">Zinc</keyword>
<evidence type="ECO:0000256" key="9">
    <source>
        <dbReference type="SAM" id="SignalP"/>
    </source>
</evidence>